<accession>A0A5E4RKX8</accession>
<dbReference type="GeneID" id="300402326"/>
<name>A0A5E4RKX8_9BURK</name>
<gene>
    <name evidence="1" type="ORF">PPN31114_00253</name>
</gene>
<proteinExistence type="predicted"/>
<dbReference type="OrthoDB" id="5673400at2"/>
<dbReference type="RefSeq" id="WP_150677692.1">
    <property type="nucleotide sequence ID" value="NZ_CABPSK010000001.1"/>
</dbReference>
<reference evidence="1 2" key="1">
    <citation type="submission" date="2019-08" db="EMBL/GenBank/DDBJ databases">
        <authorList>
            <person name="Peeters C."/>
        </authorList>
    </citation>
    <scope>NUCLEOTIDE SEQUENCE [LARGE SCALE GENOMIC DNA]</scope>
    <source>
        <strain evidence="1 2">LMG 31114</strain>
    </source>
</reference>
<sequence length="234" mass="25909">MSIYSDIQTLEPGALIEMFELDATAQSGDVLRFHGYMQAGSIWWQGNEYLPWPIEVEGFARSGDSQQPTPTLSVGNVDGSITALCLYLDDMVGAKVSRLRTLGQYLDARNFPEGNPTADPDEQFPPELWYINQKTEETNEAVTFELASALDFNGEQLPRRQIIANVCIWLTIGGYRGPHCGYTGTAYFDKDDNPVADPTRDRCGGRVSSCKCRFGENNELPYGGFPAADLVRTS</sequence>
<dbReference type="GO" id="GO:0030430">
    <property type="term" value="C:host cell cytoplasm"/>
    <property type="evidence" value="ECO:0007669"/>
    <property type="project" value="InterPro"/>
</dbReference>
<dbReference type="EMBL" id="CABPSK010000001">
    <property type="protein sequence ID" value="VVD64050.1"/>
    <property type="molecule type" value="Genomic_DNA"/>
</dbReference>
<organism evidence="1 2">
    <name type="scientific">Pandoraea pneumonica</name>
    <dbReference type="NCBI Taxonomy" id="2508299"/>
    <lineage>
        <taxon>Bacteria</taxon>
        <taxon>Pseudomonadati</taxon>
        <taxon>Pseudomonadota</taxon>
        <taxon>Betaproteobacteria</taxon>
        <taxon>Burkholderiales</taxon>
        <taxon>Burkholderiaceae</taxon>
        <taxon>Pandoraea</taxon>
    </lineage>
</organism>
<dbReference type="AlphaFoldDB" id="A0A5E4RKX8"/>
<protein>
    <submittedName>
        <fullName evidence="1">Phage minor tail protein L</fullName>
    </submittedName>
</protein>
<keyword evidence="2" id="KW-1185">Reference proteome</keyword>
<evidence type="ECO:0000313" key="2">
    <source>
        <dbReference type="Proteomes" id="UP000366945"/>
    </source>
</evidence>
<dbReference type="GO" id="GO:0051536">
    <property type="term" value="F:iron-sulfur cluster binding"/>
    <property type="evidence" value="ECO:0007669"/>
    <property type="project" value="InterPro"/>
</dbReference>
<dbReference type="NCBIfam" id="TIGR01600">
    <property type="entry name" value="phage_tail_L"/>
    <property type="match status" value="1"/>
</dbReference>
<dbReference type="Pfam" id="PF05100">
    <property type="entry name" value="Phage_tail_L"/>
    <property type="match status" value="1"/>
</dbReference>
<evidence type="ECO:0000313" key="1">
    <source>
        <dbReference type="EMBL" id="VVD64050.1"/>
    </source>
</evidence>
<dbReference type="InterPro" id="IPR006487">
    <property type="entry name" value="Phage_lambda_L"/>
</dbReference>
<dbReference type="GO" id="GO:0046718">
    <property type="term" value="P:symbiont entry into host cell"/>
    <property type="evidence" value="ECO:0007669"/>
    <property type="project" value="InterPro"/>
</dbReference>
<dbReference type="Proteomes" id="UP000366945">
    <property type="component" value="Unassembled WGS sequence"/>
</dbReference>